<accession>A0A7C3PQ01</accession>
<comment type="caution">
    <text evidence="1">The sequence shown here is derived from an EMBL/GenBank/DDBJ whole genome shotgun (WGS) entry which is preliminary data.</text>
</comment>
<gene>
    <name evidence="1" type="ORF">ENR64_15335</name>
</gene>
<dbReference type="EMBL" id="DSRU01000225">
    <property type="protein sequence ID" value="HFM99097.1"/>
    <property type="molecule type" value="Genomic_DNA"/>
</dbReference>
<dbReference type="AlphaFoldDB" id="A0A7C3PQ01"/>
<evidence type="ECO:0000313" key="1">
    <source>
        <dbReference type="EMBL" id="HFM99097.1"/>
    </source>
</evidence>
<reference evidence="1" key="1">
    <citation type="journal article" date="2020" name="mSystems">
        <title>Genome- and Community-Level Interaction Insights into Carbon Utilization and Element Cycling Functions of Hydrothermarchaeota in Hydrothermal Sediment.</title>
        <authorList>
            <person name="Zhou Z."/>
            <person name="Liu Y."/>
            <person name="Xu W."/>
            <person name="Pan J."/>
            <person name="Luo Z.H."/>
            <person name="Li M."/>
        </authorList>
    </citation>
    <scope>NUCLEOTIDE SEQUENCE [LARGE SCALE GENOMIC DNA]</scope>
    <source>
        <strain evidence="1">SpSt-418</strain>
    </source>
</reference>
<dbReference type="InterPro" id="IPR021291">
    <property type="entry name" value="Tsr0524-like"/>
</dbReference>
<name>A0A7C3PQ01_9CYAN</name>
<dbReference type="Pfam" id="PF11061">
    <property type="entry name" value="Tsr0524-like"/>
    <property type="match status" value="1"/>
</dbReference>
<proteinExistence type="predicted"/>
<protein>
    <submittedName>
        <fullName evidence="1">DUF2862 domain-containing protein</fullName>
    </submittedName>
</protein>
<organism evidence="1">
    <name type="scientific">Oscillatoriales cyanobacterium SpSt-418</name>
    <dbReference type="NCBI Taxonomy" id="2282169"/>
    <lineage>
        <taxon>Bacteria</taxon>
        <taxon>Bacillati</taxon>
        <taxon>Cyanobacteriota</taxon>
        <taxon>Cyanophyceae</taxon>
        <taxon>Oscillatoriophycideae</taxon>
        <taxon>Oscillatoriales</taxon>
    </lineage>
</organism>
<sequence length="63" mass="7246">MEVGQQVRVRRIRDRVSEPVAKKLGQYGVIRDFKMTDGSGVGVLVQFDDKSAIWFFEDEIELT</sequence>